<proteinExistence type="predicted"/>
<comment type="caution">
    <text evidence="2">The sequence shown here is derived from an EMBL/GenBank/DDBJ whole genome shotgun (WGS) entry which is preliminary data.</text>
</comment>
<evidence type="ECO:0000313" key="3">
    <source>
        <dbReference type="Proteomes" id="UP000214365"/>
    </source>
</evidence>
<organism evidence="2 3">
    <name type="scientific">Talaromyces atroroseus</name>
    <dbReference type="NCBI Taxonomy" id="1441469"/>
    <lineage>
        <taxon>Eukaryota</taxon>
        <taxon>Fungi</taxon>
        <taxon>Dikarya</taxon>
        <taxon>Ascomycota</taxon>
        <taxon>Pezizomycotina</taxon>
        <taxon>Eurotiomycetes</taxon>
        <taxon>Eurotiomycetidae</taxon>
        <taxon>Eurotiales</taxon>
        <taxon>Trichocomaceae</taxon>
        <taxon>Talaromyces</taxon>
        <taxon>Talaromyces sect. Trachyspermi</taxon>
    </lineage>
</organism>
<dbReference type="AlphaFoldDB" id="A0A225ASX6"/>
<accession>A0A225ASX6</accession>
<feature type="compositionally biased region" description="Pro residues" evidence="1">
    <location>
        <begin position="1"/>
        <end position="18"/>
    </location>
</feature>
<dbReference type="EMBL" id="LFMY01000004">
    <property type="protein sequence ID" value="OKL61454.1"/>
    <property type="molecule type" value="Genomic_DNA"/>
</dbReference>
<keyword evidence="3" id="KW-1185">Reference proteome</keyword>
<dbReference type="GeneID" id="31002841"/>
<gene>
    <name evidence="2" type="ORF">UA08_03086</name>
</gene>
<dbReference type="Proteomes" id="UP000214365">
    <property type="component" value="Unassembled WGS sequence"/>
</dbReference>
<evidence type="ECO:0000313" key="2">
    <source>
        <dbReference type="EMBL" id="OKL61454.1"/>
    </source>
</evidence>
<evidence type="ECO:0000256" key="1">
    <source>
        <dbReference type="SAM" id="MobiDB-lite"/>
    </source>
</evidence>
<reference evidence="2 3" key="1">
    <citation type="submission" date="2015-06" db="EMBL/GenBank/DDBJ databases">
        <title>Talaromyces atroroseus IBT 11181 draft genome.</title>
        <authorList>
            <person name="Rasmussen K.B."/>
            <person name="Rasmussen S."/>
            <person name="Petersen B."/>
            <person name="Sicheritz-Ponten T."/>
            <person name="Mortensen U.H."/>
            <person name="Thrane U."/>
        </authorList>
    </citation>
    <scope>NUCLEOTIDE SEQUENCE [LARGE SCALE GENOMIC DNA]</scope>
    <source>
        <strain evidence="2 3">IBT 11181</strain>
    </source>
</reference>
<sequence length="84" mass="9138">MNSNNTPPPPPPPHPPHAAPLGCRLFRASKQAVHNNIAVVFYNIYIPTSSLTSYRPAPPPVATSRGVWDRPPPQQRPRAVLVSA</sequence>
<dbReference type="RefSeq" id="XP_020121575.1">
    <property type="nucleotide sequence ID" value="XM_020265488.1"/>
</dbReference>
<name>A0A225ASX6_TALAT</name>
<protein>
    <submittedName>
        <fullName evidence="2">Uncharacterized protein</fullName>
    </submittedName>
</protein>
<feature type="region of interest" description="Disordered" evidence="1">
    <location>
        <begin position="50"/>
        <end position="84"/>
    </location>
</feature>
<feature type="region of interest" description="Disordered" evidence="1">
    <location>
        <begin position="1"/>
        <end position="21"/>
    </location>
</feature>